<dbReference type="OrthoDB" id="10252347at2759"/>
<feature type="compositionally biased region" description="Basic and acidic residues" evidence="2">
    <location>
        <begin position="580"/>
        <end position="589"/>
    </location>
</feature>
<feature type="compositionally biased region" description="Polar residues" evidence="2">
    <location>
        <begin position="609"/>
        <end position="623"/>
    </location>
</feature>
<dbReference type="AlphaFoldDB" id="A0A6J2Y9N8"/>
<dbReference type="InterPro" id="IPR031887">
    <property type="entry name" value="SDCCAG8"/>
</dbReference>
<sequence length="836" mass="96217">MYHTGSNTAKKQRSSASYLVRPKLGALRSLYSNRPLSSLSNEKRKKSKKSVIPKMDFRRKPDYADTAYREAVGRLRILLAESYTPIRSRVYNPRPLRELDSAGEETDNQSMISGGSRTSRIGRPYYNYNYAPVIPRKYYYPPLKSNINTLHTENVEKNPPPETVKFENTATAPPELMSFIERQEDYIEQLEKESRFCKDELSSLLSKVKEVISENEHLHEKQKSKLIKSVFDHLETETETETEIDLTDKNTSKSPKKSRKTRIIDGPAIVFESRISELEAQLTQARIDLKKSQEDNEALRRKLSDGSFFEGSTYENLSKQLDGCNREKQELLDKIKTLQLALSKLRDKENDTCDQVKRSLDVAEQAQYEKSAAEIEIRRLKDELERQHMKLRDAIADQSRRISDERSAVERRYTQQIEQLTAEVGVQWETTNKLQLELDKQRRENTDLRRECAQKQALIDELKKDMQSKILTLQSDIGATGAEKSALEQQIATLNMSNERTERQYKQEITRLQAEIQSLRQRLDRADADLIHSRRENIRLTEQVASLEKEINLNTALNEERSKSVTPRSGNIMALPPPTPKKEDREKELTSMIQDMENKHDENLPAIGNQRNSPSLQTPSTSPRPEAQGIVRSESRSSLKHPSRASSRHPSQEKLPIAATRTSPTPQQERKFSQQTVDDNQQFGHDSSGLQQPTADLSGQQYSEGYEYPGGQHQTDQQYAQDQYMNDPNVQYSAQDYGADQQYGTDQGQYQYDPNVHYDPNQQYNQMYDPNQQYDSSQHYDPNQVYADGNQYAGTVEGQSSSQYYEDPSQYAQSTQELPVRTQELPEPNKNPPQNQ</sequence>
<evidence type="ECO:0000313" key="3">
    <source>
        <dbReference type="Proteomes" id="UP000504635"/>
    </source>
</evidence>
<feature type="region of interest" description="Disordered" evidence="2">
    <location>
        <begin position="558"/>
        <end position="589"/>
    </location>
</feature>
<dbReference type="Proteomes" id="UP000504635">
    <property type="component" value="Unplaced"/>
</dbReference>
<feature type="coiled-coil region" evidence="1">
    <location>
        <begin position="431"/>
        <end position="550"/>
    </location>
</feature>
<evidence type="ECO:0000313" key="4">
    <source>
        <dbReference type="RefSeq" id="XP_030759914.1"/>
    </source>
</evidence>
<keyword evidence="1" id="KW-0175">Coiled coil</keyword>
<protein>
    <submittedName>
        <fullName evidence="4">Serologically defined colon cancer antigen 8 homolog isoform X3</fullName>
    </submittedName>
</protein>
<feature type="compositionally biased region" description="Polar residues" evidence="2">
    <location>
        <begin position="797"/>
        <end position="817"/>
    </location>
</feature>
<dbReference type="PANTHER" id="PTHR34343">
    <property type="entry name" value="SEROLOGICALLY DEFINED COLON CANCER ANTIGEN 8"/>
    <property type="match status" value="1"/>
</dbReference>
<gene>
    <name evidence="4" type="primary">LOC115885221</name>
</gene>
<feature type="compositionally biased region" description="Low complexity" evidence="2">
    <location>
        <begin position="712"/>
        <end position="724"/>
    </location>
</feature>
<feature type="compositionally biased region" description="Basic residues" evidence="2">
    <location>
        <begin position="638"/>
        <end position="647"/>
    </location>
</feature>
<feature type="region of interest" description="Disordered" evidence="2">
    <location>
        <begin position="238"/>
        <end position="259"/>
    </location>
</feature>
<feature type="region of interest" description="Disordered" evidence="2">
    <location>
        <begin position="35"/>
        <end position="54"/>
    </location>
</feature>
<dbReference type="PANTHER" id="PTHR34343:SF1">
    <property type="entry name" value="SEROLOGICALLY DEFINED COLON CANCER ANTIGEN 8"/>
    <property type="match status" value="1"/>
</dbReference>
<feature type="coiled-coil region" evidence="1">
    <location>
        <begin position="275"/>
        <end position="401"/>
    </location>
</feature>
<feature type="coiled-coil region" evidence="1">
    <location>
        <begin position="180"/>
        <end position="207"/>
    </location>
</feature>
<dbReference type="GO" id="GO:0035148">
    <property type="term" value="P:tube formation"/>
    <property type="evidence" value="ECO:0007669"/>
    <property type="project" value="TreeGrafter"/>
</dbReference>
<feature type="compositionally biased region" description="Polar residues" evidence="2">
    <location>
        <begin position="760"/>
        <end position="781"/>
    </location>
</feature>
<dbReference type="Pfam" id="PF15964">
    <property type="entry name" value="CCCAP"/>
    <property type="match status" value="2"/>
</dbReference>
<dbReference type="GO" id="GO:0007098">
    <property type="term" value="P:centrosome cycle"/>
    <property type="evidence" value="ECO:0007669"/>
    <property type="project" value="InterPro"/>
</dbReference>
<accession>A0A6J2Y9N8</accession>
<proteinExistence type="predicted"/>
<organism evidence="3 4">
    <name type="scientific">Sitophilus oryzae</name>
    <name type="common">Rice weevil</name>
    <name type="synonym">Curculio oryzae</name>
    <dbReference type="NCBI Taxonomy" id="7048"/>
    <lineage>
        <taxon>Eukaryota</taxon>
        <taxon>Metazoa</taxon>
        <taxon>Ecdysozoa</taxon>
        <taxon>Arthropoda</taxon>
        <taxon>Hexapoda</taxon>
        <taxon>Insecta</taxon>
        <taxon>Pterygota</taxon>
        <taxon>Neoptera</taxon>
        <taxon>Endopterygota</taxon>
        <taxon>Coleoptera</taxon>
        <taxon>Polyphaga</taxon>
        <taxon>Cucujiformia</taxon>
        <taxon>Curculionidae</taxon>
        <taxon>Dryophthorinae</taxon>
        <taxon>Sitophilus</taxon>
    </lineage>
</organism>
<dbReference type="GeneID" id="115885221"/>
<dbReference type="RefSeq" id="XP_030759914.1">
    <property type="nucleotide sequence ID" value="XM_030904054.1"/>
</dbReference>
<dbReference type="GO" id="GO:0005813">
    <property type="term" value="C:centrosome"/>
    <property type="evidence" value="ECO:0007669"/>
    <property type="project" value="InterPro"/>
</dbReference>
<feature type="compositionally biased region" description="Polar residues" evidence="2">
    <location>
        <begin position="660"/>
        <end position="703"/>
    </location>
</feature>
<reference evidence="4" key="1">
    <citation type="submission" date="2025-08" db="UniProtKB">
        <authorList>
            <consortium name="RefSeq"/>
        </authorList>
    </citation>
    <scope>IDENTIFICATION</scope>
    <source>
        <tissue evidence="4">Gonads</tissue>
    </source>
</reference>
<name>A0A6J2Y9N8_SITOR</name>
<dbReference type="GO" id="GO:0030010">
    <property type="term" value="P:establishment of cell polarity"/>
    <property type="evidence" value="ECO:0007669"/>
    <property type="project" value="TreeGrafter"/>
</dbReference>
<dbReference type="GO" id="GO:0001764">
    <property type="term" value="P:neuron migration"/>
    <property type="evidence" value="ECO:0007669"/>
    <property type="project" value="TreeGrafter"/>
</dbReference>
<feature type="region of interest" description="Disordered" evidence="2">
    <location>
        <begin position="603"/>
        <end position="836"/>
    </location>
</feature>
<feature type="compositionally biased region" description="Low complexity" evidence="2">
    <location>
        <begin position="735"/>
        <end position="753"/>
    </location>
</feature>
<keyword evidence="3" id="KW-1185">Reference proteome</keyword>
<dbReference type="Gene3D" id="1.20.5.1160">
    <property type="entry name" value="Vasodilator-stimulated phosphoprotein"/>
    <property type="match status" value="1"/>
</dbReference>
<dbReference type="GO" id="GO:0005814">
    <property type="term" value="C:centriole"/>
    <property type="evidence" value="ECO:0007669"/>
    <property type="project" value="TreeGrafter"/>
</dbReference>
<evidence type="ECO:0000256" key="2">
    <source>
        <dbReference type="SAM" id="MobiDB-lite"/>
    </source>
</evidence>
<evidence type="ECO:0000256" key="1">
    <source>
        <dbReference type="SAM" id="Coils"/>
    </source>
</evidence>